<name>A0AA37W1E8_9GAMM</name>
<keyword evidence="1" id="KW-0732">Signal</keyword>
<feature type="chain" id="PRO_5041263833" description="DUF2141 domain-containing protein" evidence="1">
    <location>
        <begin position="21"/>
        <end position="138"/>
    </location>
</feature>
<gene>
    <name evidence="2" type="ORF">GCM10007895_14830</name>
</gene>
<dbReference type="RefSeq" id="WP_095505379.1">
    <property type="nucleotide sequence ID" value="NZ_BSNC01000004.1"/>
</dbReference>
<evidence type="ECO:0008006" key="4">
    <source>
        <dbReference type="Google" id="ProtNLM"/>
    </source>
</evidence>
<protein>
    <recommendedName>
        <fullName evidence="4">DUF2141 domain-containing protein</fullName>
    </recommendedName>
</protein>
<dbReference type="AlphaFoldDB" id="A0AA37W1E8"/>
<evidence type="ECO:0000313" key="3">
    <source>
        <dbReference type="Proteomes" id="UP001161422"/>
    </source>
</evidence>
<evidence type="ECO:0000313" key="2">
    <source>
        <dbReference type="EMBL" id="GLP96177.1"/>
    </source>
</evidence>
<proteinExistence type="predicted"/>
<dbReference type="InterPro" id="IPR018673">
    <property type="entry name" value="DUF2141"/>
</dbReference>
<evidence type="ECO:0000256" key="1">
    <source>
        <dbReference type="SAM" id="SignalP"/>
    </source>
</evidence>
<dbReference type="EMBL" id="BSNC01000004">
    <property type="protein sequence ID" value="GLP96177.1"/>
    <property type="molecule type" value="Genomic_DNA"/>
</dbReference>
<dbReference type="Pfam" id="PF09912">
    <property type="entry name" value="DUF2141"/>
    <property type="match status" value="1"/>
</dbReference>
<feature type="signal peptide" evidence="1">
    <location>
        <begin position="1"/>
        <end position="20"/>
    </location>
</feature>
<organism evidence="2 3">
    <name type="scientific">Paraferrimonas sedimenticola</name>
    <dbReference type="NCBI Taxonomy" id="375674"/>
    <lineage>
        <taxon>Bacteria</taxon>
        <taxon>Pseudomonadati</taxon>
        <taxon>Pseudomonadota</taxon>
        <taxon>Gammaproteobacteria</taxon>
        <taxon>Alteromonadales</taxon>
        <taxon>Ferrimonadaceae</taxon>
        <taxon>Paraferrimonas</taxon>
    </lineage>
</organism>
<keyword evidence="3" id="KW-1185">Reference proteome</keyword>
<reference evidence="2" key="1">
    <citation type="journal article" date="2014" name="Int. J. Syst. Evol. Microbiol.">
        <title>Complete genome sequence of Corynebacterium casei LMG S-19264T (=DSM 44701T), isolated from a smear-ripened cheese.</title>
        <authorList>
            <consortium name="US DOE Joint Genome Institute (JGI-PGF)"/>
            <person name="Walter F."/>
            <person name="Albersmeier A."/>
            <person name="Kalinowski J."/>
            <person name="Ruckert C."/>
        </authorList>
    </citation>
    <scope>NUCLEOTIDE SEQUENCE</scope>
    <source>
        <strain evidence="2">NBRC 101628</strain>
    </source>
</reference>
<dbReference type="Proteomes" id="UP001161422">
    <property type="component" value="Unassembled WGS sequence"/>
</dbReference>
<comment type="caution">
    <text evidence="2">The sequence shown here is derived from an EMBL/GenBank/DDBJ whole genome shotgun (WGS) entry which is preliminary data.</text>
</comment>
<accession>A0AA37W1E8</accession>
<sequence>MKTKMLAVLAASLMATSINAAELTLELSGLKAGEGNIRIALFDQAEQFFDGEYRIGEIVEAPSSGDSKTVSIGSIPAGEYAISVYQDLNESQSLDTNLFGIPKEPYGFSGDWKRGAASYEEAKILIDDSGKAISIRLR</sequence>
<reference evidence="2" key="2">
    <citation type="submission" date="2023-01" db="EMBL/GenBank/DDBJ databases">
        <title>Draft genome sequence of Paraferrimonas sedimenticola strain NBRC 101628.</title>
        <authorList>
            <person name="Sun Q."/>
            <person name="Mori K."/>
        </authorList>
    </citation>
    <scope>NUCLEOTIDE SEQUENCE</scope>
    <source>
        <strain evidence="2">NBRC 101628</strain>
    </source>
</reference>